<reference evidence="4 5" key="1">
    <citation type="journal article" date="2018" name="Nat. Microbiol.">
        <title>Leveraging single-cell genomics to expand the fungal tree of life.</title>
        <authorList>
            <person name="Ahrendt S.R."/>
            <person name="Quandt C.A."/>
            <person name="Ciobanu D."/>
            <person name="Clum A."/>
            <person name="Salamov A."/>
            <person name="Andreopoulos B."/>
            <person name="Cheng J.F."/>
            <person name="Woyke T."/>
            <person name="Pelin A."/>
            <person name="Henrissat B."/>
            <person name="Reynolds N.K."/>
            <person name="Benny G.L."/>
            <person name="Smith M.E."/>
            <person name="James T.Y."/>
            <person name="Grigoriev I.V."/>
        </authorList>
    </citation>
    <scope>NUCLEOTIDE SEQUENCE [LARGE SCALE GENOMIC DNA]</scope>
    <source>
        <strain evidence="4 5">ATCC 52028</strain>
    </source>
</reference>
<dbReference type="EMBL" id="ML014180">
    <property type="protein sequence ID" value="RKP01237.1"/>
    <property type="molecule type" value="Genomic_DNA"/>
</dbReference>
<name>A0A4V1IT47_9FUNG</name>
<reference evidence="3" key="2">
    <citation type="submission" date="2018-04" db="EMBL/GenBank/DDBJ databases">
        <title>Leveraging single-cell genomics to expand the Fungal Tree of Life.</title>
        <authorList>
            <consortium name="DOE Joint Genome Institute"/>
            <person name="Ahrendt S.R."/>
            <person name="Quandt C.A."/>
            <person name="Ciobanu D."/>
            <person name="Clum A."/>
            <person name="Salamov A."/>
            <person name="Andreopoulos B."/>
            <person name="Cheng J.-F."/>
            <person name="Woyke T."/>
            <person name="Pelin A."/>
            <person name="Henrissat B."/>
            <person name="Benny G.L."/>
            <person name="Smith M.E."/>
            <person name="James T.Y."/>
            <person name="Grigoriev I.V."/>
        </authorList>
    </citation>
    <scope>NUCLEOTIDE SEQUENCE</scope>
    <source>
        <strain evidence="3">ATCC 52028</strain>
    </source>
</reference>
<keyword evidence="5" id="KW-1185">Reference proteome</keyword>
<feature type="signal peptide" evidence="1">
    <location>
        <begin position="1"/>
        <end position="24"/>
    </location>
</feature>
<feature type="chain" id="PRO_5036125104" evidence="1">
    <location>
        <begin position="25"/>
        <end position="131"/>
    </location>
</feature>
<dbReference type="AlphaFoldDB" id="A0A4V1IT47"/>
<sequence>MQLSRTTLAAVGCGLVSLVGMASAQLLWDPQVAAMTAWLVVFTPQVAMLKGHALTSKLEPVTDLLHKEHASYKPLMDLEDTLIWKVESPNPQIDEALLQLTELVQSVEKDAVVHTMPVGAADPSAPPPPTR</sequence>
<organism evidence="2 4">
    <name type="scientific">Caulochytrium protostelioides</name>
    <dbReference type="NCBI Taxonomy" id="1555241"/>
    <lineage>
        <taxon>Eukaryota</taxon>
        <taxon>Fungi</taxon>
        <taxon>Fungi incertae sedis</taxon>
        <taxon>Chytridiomycota</taxon>
        <taxon>Chytridiomycota incertae sedis</taxon>
        <taxon>Chytridiomycetes</taxon>
        <taxon>Caulochytriales</taxon>
        <taxon>Caulochytriaceae</taxon>
        <taxon>Caulochytrium</taxon>
    </lineage>
</organism>
<evidence type="ECO:0000313" key="3">
    <source>
        <dbReference type="EMBL" id="RKP01237.1"/>
    </source>
</evidence>
<dbReference type="Proteomes" id="UP000268535">
    <property type="component" value="Unassembled WGS sequence"/>
</dbReference>
<accession>A0A4V1IT47</accession>
<evidence type="ECO:0000313" key="5">
    <source>
        <dbReference type="Proteomes" id="UP000274922"/>
    </source>
</evidence>
<evidence type="ECO:0000313" key="2">
    <source>
        <dbReference type="EMBL" id="RKO95797.1"/>
    </source>
</evidence>
<evidence type="ECO:0000313" key="4">
    <source>
        <dbReference type="Proteomes" id="UP000268535"/>
    </source>
</evidence>
<evidence type="ECO:0000256" key="1">
    <source>
        <dbReference type="SAM" id="SignalP"/>
    </source>
</evidence>
<proteinExistence type="predicted"/>
<protein>
    <submittedName>
        <fullName evidence="2">Uncharacterized protein</fullName>
    </submittedName>
</protein>
<reference evidence="2" key="3">
    <citation type="submission" date="2018-08" db="EMBL/GenBank/DDBJ databases">
        <title>Leveraging single-cell genomics to expand the Fungal Tree of Life.</title>
        <authorList>
            <consortium name="DOE Joint Genome Institute"/>
            <person name="Ahrendt S.R."/>
            <person name="Quandt C.A."/>
            <person name="Ciobanu D."/>
            <person name="Clum A."/>
            <person name="Salamov A."/>
            <person name="Andreopoulos B."/>
            <person name="Cheng J.-F."/>
            <person name="Woyke T."/>
            <person name="Pelin A."/>
            <person name="Henrissat B."/>
            <person name="Reynolds N."/>
            <person name="Benny G.L."/>
            <person name="Smith M.E."/>
            <person name="James T.Y."/>
            <person name="Grigoriev I.V."/>
        </authorList>
    </citation>
    <scope>NUCLEOTIDE SEQUENCE</scope>
    <source>
        <strain evidence="2">ATCC 52028</strain>
    </source>
</reference>
<dbReference type="EMBL" id="ML010903">
    <property type="protein sequence ID" value="RKO95797.1"/>
    <property type="molecule type" value="Genomic_DNA"/>
</dbReference>
<dbReference type="Proteomes" id="UP000274922">
    <property type="component" value="Unassembled WGS sequence"/>
</dbReference>
<keyword evidence="1" id="KW-0732">Signal</keyword>
<gene>
    <name evidence="2" type="ORF">CAUPRSCDRAFT_12501</name>
    <name evidence="3" type="ORF">CXG81DRAFT_26100</name>
</gene>